<keyword evidence="18" id="KW-1185">Reference proteome</keyword>
<dbReference type="InterPro" id="IPR001915">
    <property type="entry name" value="Peptidase_M48"/>
</dbReference>
<feature type="transmembrane region" description="Helical" evidence="14">
    <location>
        <begin position="97"/>
        <end position="124"/>
    </location>
</feature>
<feature type="transmembrane region" description="Helical" evidence="14">
    <location>
        <begin position="61"/>
        <end position="85"/>
    </location>
</feature>
<organism evidence="17 18">
    <name type="scientific">Maribellus luteus</name>
    <dbReference type="NCBI Taxonomy" id="2305463"/>
    <lineage>
        <taxon>Bacteria</taxon>
        <taxon>Pseudomonadati</taxon>
        <taxon>Bacteroidota</taxon>
        <taxon>Bacteroidia</taxon>
        <taxon>Marinilabiliales</taxon>
        <taxon>Prolixibacteraceae</taxon>
        <taxon>Maribellus</taxon>
    </lineage>
</organism>
<evidence type="ECO:0000256" key="12">
    <source>
        <dbReference type="PIRSR" id="PIRSR627057-2"/>
    </source>
</evidence>
<dbReference type="PANTHER" id="PTHR10120">
    <property type="entry name" value="CAAX PRENYL PROTEASE 1"/>
    <property type="match status" value="1"/>
</dbReference>
<evidence type="ECO:0000256" key="2">
    <source>
        <dbReference type="ARBA" id="ARBA00022670"/>
    </source>
</evidence>
<feature type="binding site" evidence="12">
    <location>
        <position position="353"/>
    </location>
    <ligand>
        <name>Zn(2+)</name>
        <dbReference type="ChEBI" id="CHEBI:29105"/>
        <note>catalytic</note>
    </ligand>
</feature>
<evidence type="ECO:0000313" key="17">
    <source>
        <dbReference type="EMBL" id="RIJ47973.1"/>
    </source>
</evidence>
<feature type="active site" evidence="11">
    <location>
        <position position="276"/>
    </location>
</feature>
<feature type="binding site" evidence="12">
    <location>
        <position position="275"/>
    </location>
    <ligand>
        <name>Zn(2+)</name>
        <dbReference type="ChEBI" id="CHEBI:29105"/>
        <note>catalytic</note>
    </ligand>
</feature>
<evidence type="ECO:0000259" key="16">
    <source>
        <dbReference type="Pfam" id="PF16491"/>
    </source>
</evidence>
<name>A0A399T201_9BACT</name>
<feature type="active site" description="Proton donor" evidence="11">
    <location>
        <position position="357"/>
    </location>
</feature>
<evidence type="ECO:0000256" key="7">
    <source>
        <dbReference type="ARBA" id="ARBA00022833"/>
    </source>
</evidence>
<dbReference type="Gene3D" id="3.30.2010.10">
    <property type="entry name" value="Metalloproteases ('zincins'), catalytic domain"/>
    <property type="match status" value="1"/>
</dbReference>
<dbReference type="Pfam" id="PF01435">
    <property type="entry name" value="Peptidase_M48"/>
    <property type="match status" value="1"/>
</dbReference>
<gene>
    <name evidence="17" type="ORF">D1614_12700</name>
</gene>
<dbReference type="GO" id="GO:0004222">
    <property type="term" value="F:metalloendopeptidase activity"/>
    <property type="evidence" value="ECO:0007669"/>
    <property type="project" value="InterPro"/>
</dbReference>
<dbReference type="AlphaFoldDB" id="A0A399T201"/>
<feature type="domain" description="Peptidase M48" evidence="15">
    <location>
        <begin position="205"/>
        <end position="409"/>
    </location>
</feature>
<evidence type="ECO:0000256" key="5">
    <source>
        <dbReference type="ARBA" id="ARBA00022801"/>
    </source>
</evidence>
<dbReference type="CDD" id="cd07343">
    <property type="entry name" value="M48A_Zmpste24p_like"/>
    <property type="match status" value="1"/>
</dbReference>
<evidence type="ECO:0000256" key="11">
    <source>
        <dbReference type="PIRSR" id="PIRSR627057-1"/>
    </source>
</evidence>
<keyword evidence="7 12" id="KW-0862">Zinc</keyword>
<keyword evidence="10 14" id="KW-0472">Membrane</keyword>
<dbReference type="FunFam" id="3.30.2010.10:FF:000002">
    <property type="entry name" value="CAAX prenyl protease"/>
    <property type="match status" value="1"/>
</dbReference>
<feature type="transmembrane region" description="Helical" evidence="14">
    <location>
        <begin position="173"/>
        <end position="192"/>
    </location>
</feature>
<protein>
    <submittedName>
        <fullName evidence="17">M48 family peptidase</fullName>
    </submittedName>
</protein>
<dbReference type="RefSeq" id="WP_119438319.1">
    <property type="nucleotide sequence ID" value="NZ_QWGR01000006.1"/>
</dbReference>
<evidence type="ECO:0000256" key="14">
    <source>
        <dbReference type="SAM" id="Phobius"/>
    </source>
</evidence>
<dbReference type="InterPro" id="IPR027057">
    <property type="entry name" value="CAXX_Prtase_1"/>
</dbReference>
<keyword evidence="2 13" id="KW-0645">Protease</keyword>
<dbReference type="InterPro" id="IPR032456">
    <property type="entry name" value="Peptidase_M48_N"/>
</dbReference>
<evidence type="ECO:0000256" key="13">
    <source>
        <dbReference type="RuleBase" id="RU003983"/>
    </source>
</evidence>
<reference evidence="17 18" key="1">
    <citation type="submission" date="2018-08" db="EMBL/GenBank/DDBJ databases">
        <title>Pallidiluteibacterium maritimus gen. nov., sp. nov., isolated from coastal sediment.</title>
        <authorList>
            <person name="Zhou L.Y."/>
        </authorList>
    </citation>
    <scope>NUCLEOTIDE SEQUENCE [LARGE SCALE GENOMIC DNA]</scope>
    <source>
        <strain evidence="17 18">XSD2</strain>
    </source>
</reference>
<keyword evidence="6" id="KW-0256">Endoplasmic reticulum</keyword>
<evidence type="ECO:0000313" key="18">
    <source>
        <dbReference type="Proteomes" id="UP000265926"/>
    </source>
</evidence>
<feature type="binding site" evidence="12">
    <location>
        <position position="279"/>
    </location>
    <ligand>
        <name>Zn(2+)</name>
        <dbReference type="ChEBI" id="CHEBI:29105"/>
        <note>catalytic</note>
    </ligand>
</feature>
<comment type="caution">
    <text evidence="17">The sequence shown here is derived from an EMBL/GenBank/DDBJ whole genome shotgun (WGS) entry which is preliminary data.</text>
</comment>
<comment type="cofactor">
    <cofactor evidence="12 13">
        <name>Zn(2+)</name>
        <dbReference type="ChEBI" id="CHEBI:29105"/>
    </cofactor>
    <text evidence="12 13">Binds 1 zinc ion per subunit.</text>
</comment>
<dbReference type="OrthoDB" id="9781930at2"/>
<evidence type="ECO:0000259" key="15">
    <source>
        <dbReference type="Pfam" id="PF01435"/>
    </source>
</evidence>
<evidence type="ECO:0000256" key="4">
    <source>
        <dbReference type="ARBA" id="ARBA00022723"/>
    </source>
</evidence>
<dbReference type="Proteomes" id="UP000265926">
    <property type="component" value="Unassembled WGS sequence"/>
</dbReference>
<keyword evidence="8 14" id="KW-1133">Transmembrane helix</keyword>
<proteinExistence type="inferred from homology"/>
<feature type="transmembrane region" description="Helical" evidence="14">
    <location>
        <begin position="145"/>
        <end position="167"/>
    </location>
</feature>
<accession>A0A399T201</accession>
<dbReference type="Pfam" id="PF16491">
    <property type="entry name" value="Peptidase_M48_N"/>
    <property type="match status" value="1"/>
</dbReference>
<dbReference type="GO" id="GO:0046872">
    <property type="term" value="F:metal ion binding"/>
    <property type="evidence" value="ECO:0007669"/>
    <property type="project" value="UniProtKB-KW"/>
</dbReference>
<keyword evidence="9 13" id="KW-0482">Metalloprotease</keyword>
<sequence length="412" mass="46935">MHEFLFWLIIAILVVDFLFEKYLDYLNTTKWSDTLPEEVKGIYDEEKYRKQQAYQRENHRFGMLTGSFSMVLTLGMFLFFGFALVDSWAWSLTSSAIVAALVFFGILMFASDLVHLPFSVYAVFKIEEKYGFNKTTPKIFVLDKIKGWLVSGIIGGGLLALIVFIYQKTGTGFWFYAWVVVSVFSIFMAMFYSNLIVPLFNKQTPLEEGELRDAISDFSKKVGFKLDNIFVIDGSKRSTKANAYFTGLGSKKRIVLYDTLIKDMTTKEIVSVLAHEIGHNKKKHVVQGLVIGLLQTGVVLFILGLLINNPHLSRALGVEQPNFHIGLVAFGVLYTPISFFTGIFMNILSRRNEYQADRFAAENYSAEALASALKKLSVNNLSNLTPHKAYVFFHYSHPTLLQRLDHLKQFEK</sequence>
<feature type="transmembrane region" description="Helical" evidence="14">
    <location>
        <begin position="6"/>
        <end position="23"/>
    </location>
</feature>
<dbReference type="EMBL" id="QWGR01000006">
    <property type="protein sequence ID" value="RIJ47973.1"/>
    <property type="molecule type" value="Genomic_DNA"/>
</dbReference>
<keyword evidence="5 13" id="KW-0378">Hydrolase</keyword>
<evidence type="ECO:0000256" key="6">
    <source>
        <dbReference type="ARBA" id="ARBA00022824"/>
    </source>
</evidence>
<evidence type="ECO:0000256" key="8">
    <source>
        <dbReference type="ARBA" id="ARBA00022989"/>
    </source>
</evidence>
<keyword evidence="4 12" id="KW-0479">Metal-binding</keyword>
<feature type="domain" description="CAAX prenyl protease 1 N-terminal" evidence="16">
    <location>
        <begin position="29"/>
        <end position="202"/>
    </location>
</feature>
<evidence type="ECO:0000256" key="10">
    <source>
        <dbReference type="ARBA" id="ARBA00023136"/>
    </source>
</evidence>
<comment type="subcellular location">
    <subcellularLocation>
        <location evidence="1">Endoplasmic reticulum membrane</location>
        <topology evidence="1">Multi-pass membrane protein</topology>
    </subcellularLocation>
</comment>
<feature type="transmembrane region" description="Helical" evidence="14">
    <location>
        <begin position="285"/>
        <end position="307"/>
    </location>
</feature>
<keyword evidence="3 14" id="KW-0812">Transmembrane</keyword>
<dbReference type="GO" id="GO:0071586">
    <property type="term" value="P:CAAX-box protein processing"/>
    <property type="evidence" value="ECO:0007669"/>
    <property type="project" value="InterPro"/>
</dbReference>
<evidence type="ECO:0000256" key="3">
    <source>
        <dbReference type="ARBA" id="ARBA00022692"/>
    </source>
</evidence>
<feature type="transmembrane region" description="Helical" evidence="14">
    <location>
        <begin position="327"/>
        <end position="348"/>
    </location>
</feature>
<comment type="similarity">
    <text evidence="13">Belongs to the peptidase M48 family.</text>
</comment>
<evidence type="ECO:0000256" key="1">
    <source>
        <dbReference type="ARBA" id="ARBA00004477"/>
    </source>
</evidence>
<evidence type="ECO:0000256" key="9">
    <source>
        <dbReference type="ARBA" id="ARBA00023049"/>
    </source>
</evidence>